<dbReference type="PATRIC" id="fig|1619313.3.peg.1310"/>
<dbReference type="KEGG" id="ege:EM595_1266"/>
<proteinExistence type="predicted"/>
<sequence length="68" mass="7649">MPAIAAGIFIFSTRRLFTTLTLNCLLACAFSPVSCMKNRRYSSVPNAIIFNGWCHRLSRDAGHKKFIL</sequence>
<organism evidence="1 2">
    <name type="scientific">Duffyella gerundensis</name>
    <dbReference type="NCBI Taxonomy" id="1619313"/>
    <lineage>
        <taxon>Bacteria</taxon>
        <taxon>Pseudomonadati</taxon>
        <taxon>Pseudomonadota</taxon>
        <taxon>Gammaproteobacteria</taxon>
        <taxon>Enterobacterales</taxon>
        <taxon>Erwiniaceae</taxon>
        <taxon>Duffyella</taxon>
    </lineage>
</organism>
<name>A0A0U5LMD2_9GAMM</name>
<evidence type="ECO:0000313" key="1">
    <source>
        <dbReference type="EMBL" id="CUU23500.1"/>
    </source>
</evidence>
<evidence type="ECO:0000313" key="2">
    <source>
        <dbReference type="Proteomes" id="UP000059419"/>
    </source>
</evidence>
<dbReference type="STRING" id="1619313.EM595_1266"/>
<dbReference type="EMBL" id="LN907827">
    <property type="protein sequence ID" value="CUU23500.1"/>
    <property type="molecule type" value="Genomic_DNA"/>
</dbReference>
<dbReference type="AlphaFoldDB" id="A0A0U5LMD2"/>
<accession>A0A0U5LMD2</accession>
<dbReference type="Proteomes" id="UP000059419">
    <property type="component" value="Chromosome 1"/>
</dbReference>
<gene>
    <name evidence="1" type="ORF">EM595_1266</name>
</gene>
<reference evidence="2" key="1">
    <citation type="submission" date="2015-11" db="EMBL/GenBank/DDBJ databases">
        <authorList>
            <person name="Blom J."/>
        </authorList>
    </citation>
    <scope>NUCLEOTIDE SEQUENCE [LARGE SCALE GENOMIC DNA]</scope>
</reference>
<protein>
    <submittedName>
        <fullName evidence="1">Uncharacterized protein</fullName>
    </submittedName>
</protein>
<keyword evidence="2" id="KW-1185">Reference proteome</keyword>